<sequence length="174" mass="19261">MGDEATALWDRSIRHAEGLVQWLIPENPGWWKRAHERSIDAETVSELLAYGIWQATQTLAAVRSITRPGESVTVDEVGFTRVSDELSLDPLTDELRSIALTPERWEVLPHPTALTKILALVTDPERDQEWKALVRVTQGVLVGHVVRSGIGPEEALSLGDRRNVWEQGAAPDGG</sequence>
<dbReference type="EMBL" id="LWGR01000009">
    <property type="protein sequence ID" value="KZM72181.1"/>
    <property type="molecule type" value="Genomic_DNA"/>
</dbReference>
<name>A0A164LA85_9NOCA</name>
<dbReference type="STRING" id="455432.AWN90_36505"/>
<dbReference type="Proteomes" id="UP000076512">
    <property type="component" value="Unassembled WGS sequence"/>
</dbReference>
<evidence type="ECO:0000313" key="2">
    <source>
        <dbReference type="Proteomes" id="UP000076512"/>
    </source>
</evidence>
<dbReference type="RefSeq" id="WP_067592497.1">
    <property type="nucleotide sequence ID" value="NZ_JABMCZ010000001.1"/>
</dbReference>
<reference evidence="1 2" key="1">
    <citation type="submission" date="2016-04" db="EMBL/GenBank/DDBJ databases">
        <authorList>
            <person name="Evans L.H."/>
            <person name="Alamgir A."/>
            <person name="Owens N."/>
            <person name="Weber N.D."/>
            <person name="Virtaneva K."/>
            <person name="Barbian K."/>
            <person name="Babar A."/>
            <person name="Rosenke K."/>
        </authorList>
    </citation>
    <scope>NUCLEOTIDE SEQUENCE [LARGE SCALE GENOMIC DNA]</scope>
    <source>
        <strain evidence="1 2">IFM 0406</strain>
    </source>
</reference>
<organism evidence="1 2">
    <name type="scientific">Nocardia terpenica</name>
    <dbReference type="NCBI Taxonomy" id="455432"/>
    <lineage>
        <taxon>Bacteria</taxon>
        <taxon>Bacillati</taxon>
        <taxon>Actinomycetota</taxon>
        <taxon>Actinomycetes</taxon>
        <taxon>Mycobacteriales</taxon>
        <taxon>Nocardiaceae</taxon>
        <taxon>Nocardia</taxon>
    </lineage>
</organism>
<comment type="caution">
    <text evidence="1">The sequence shown here is derived from an EMBL/GenBank/DDBJ whole genome shotgun (WGS) entry which is preliminary data.</text>
</comment>
<gene>
    <name evidence="1" type="ORF">AWN90_36505</name>
</gene>
<keyword evidence="2" id="KW-1185">Reference proteome</keyword>
<evidence type="ECO:0000313" key="1">
    <source>
        <dbReference type="EMBL" id="KZM72181.1"/>
    </source>
</evidence>
<protein>
    <submittedName>
        <fullName evidence="1">Uncharacterized protein</fullName>
    </submittedName>
</protein>
<proteinExistence type="predicted"/>
<dbReference type="AlphaFoldDB" id="A0A164LA85"/>
<accession>A0A164LA85</accession>